<dbReference type="AlphaFoldDB" id="A0A543AY74"/>
<gene>
    <name evidence="2" type="ORF">FB566_3086</name>
</gene>
<dbReference type="PROSITE" id="PS50943">
    <property type="entry name" value="HTH_CROC1"/>
    <property type="match status" value="1"/>
</dbReference>
<feature type="domain" description="HTH cro/C1-type" evidence="1">
    <location>
        <begin position="17"/>
        <end position="71"/>
    </location>
</feature>
<dbReference type="InterPro" id="IPR043917">
    <property type="entry name" value="DUF5753"/>
</dbReference>
<accession>A0A543AY74</accession>
<dbReference type="RefSeq" id="WP_142040555.1">
    <property type="nucleotide sequence ID" value="NZ_JBHTGS010000001.1"/>
</dbReference>
<organism evidence="2 3">
    <name type="scientific">Stackebrandtia endophytica</name>
    <dbReference type="NCBI Taxonomy" id="1496996"/>
    <lineage>
        <taxon>Bacteria</taxon>
        <taxon>Bacillati</taxon>
        <taxon>Actinomycetota</taxon>
        <taxon>Actinomycetes</taxon>
        <taxon>Glycomycetales</taxon>
        <taxon>Glycomycetaceae</taxon>
        <taxon>Stackebrandtia</taxon>
    </lineage>
</organism>
<protein>
    <submittedName>
        <fullName evidence="2">Helix-turn-helix protein</fullName>
    </submittedName>
</protein>
<dbReference type="GO" id="GO:0003677">
    <property type="term" value="F:DNA binding"/>
    <property type="evidence" value="ECO:0007669"/>
    <property type="project" value="InterPro"/>
</dbReference>
<dbReference type="InParanoid" id="A0A543AY74"/>
<dbReference type="EMBL" id="VFOW01000001">
    <property type="protein sequence ID" value="TQL77527.1"/>
    <property type="molecule type" value="Genomic_DNA"/>
</dbReference>
<dbReference type="SUPFAM" id="SSF47413">
    <property type="entry name" value="lambda repressor-like DNA-binding domains"/>
    <property type="match status" value="1"/>
</dbReference>
<dbReference type="Gene3D" id="1.10.260.40">
    <property type="entry name" value="lambda repressor-like DNA-binding domains"/>
    <property type="match status" value="1"/>
</dbReference>
<proteinExistence type="predicted"/>
<dbReference type="InterPro" id="IPR010982">
    <property type="entry name" value="Lambda_DNA-bd_dom_sf"/>
</dbReference>
<evidence type="ECO:0000313" key="3">
    <source>
        <dbReference type="Proteomes" id="UP000317043"/>
    </source>
</evidence>
<dbReference type="InterPro" id="IPR001387">
    <property type="entry name" value="Cro/C1-type_HTH"/>
</dbReference>
<dbReference type="Pfam" id="PF19054">
    <property type="entry name" value="DUF5753"/>
    <property type="match status" value="1"/>
</dbReference>
<dbReference type="Proteomes" id="UP000317043">
    <property type="component" value="Unassembled WGS sequence"/>
</dbReference>
<dbReference type="OrthoDB" id="5177725at2"/>
<dbReference type="CDD" id="cd00093">
    <property type="entry name" value="HTH_XRE"/>
    <property type="match status" value="1"/>
</dbReference>
<keyword evidence="3" id="KW-1185">Reference proteome</keyword>
<dbReference type="SMART" id="SM00530">
    <property type="entry name" value="HTH_XRE"/>
    <property type="match status" value="1"/>
</dbReference>
<sequence>MAEREATLRAAWLGTALAELREQAGLTMRQFGKACSRHAGTISRIESGIQPAKENDVLNYLRICNVTDTDRQARLLHVAAEVNDRGWWEGYKGSVSGTLIDRLWLEERATAISSFETLMIPGLLQSPEYAESIIRLENPEASDVQLRRWLKVRMTRQHILTNHNPSTLTSIIDESVLRRPVGGDDVMRSQLDHLLTLGNNSHIRIHILRNSAGYCGAGAYVVLHLIEPFPVVAYTQTPLGDVCVEGSDAESLEVRYSSVLGKALNAEQSYKVIAEARSTYE</sequence>
<reference evidence="2 3" key="1">
    <citation type="submission" date="2019-06" db="EMBL/GenBank/DDBJ databases">
        <title>Sequencing the genomes of 1000 actinobacteria strains.</title>
        <authorList>
            <person name="Klenk H.-P."/>
        </authorList>
    </citation>
    <scope>NUCLEOTIDE SEQUENCE [LARGE SCALE GENOMIC DNA]</scope>
    <source>
        <strain evidence="2 3">DSM 45928</strain>
    </source>
</reference>
<evidence type="ECO:0000259" key="1">
    <source>
        <dbReference type="PROSITE" id="PS50943"/>
    </source>
</evidence>
<dbReference type="Pfam" id="PF13560">
    <property type="entry name" value="HTH_31"/>
    <property type="match status" value="1"/>
</dbReference>
<evidence type="ECO:0000313" key="2">
    <source>
        <dbReference type="EMBL" id="TQL77527.1"/>
    </source>
</evidence>
<name>A0A543AY74_9ACTN</name>
<comment type="caution">
    <text evidence="2">The sequence shown here is derived from an EMBL/GenBank/DDBJ whole genome shotgun (WGS) entry which is preliminary data.</text>
</comment>